<protein>
    <recommendedName>
        <fullName evidence="2">Glycosyltransferase</fullName>
    </recommendedName>
</protein>
<sequence length="249" mass="29195">MKVLMLVLANDGGPKDLYTRLQVEIWRRYMHTKPDEIHAYFYKANPNLSEDYLIEGDTVYVKCEEQYPLLWKKLWLVLKVFGPTLDEYDFVCRPDLSSFFILDKYLNYLETVCRQNTCTAYINKEPTVPDRFPTGAGFTITPDIAKYIIKNKIIPNNEGIDDVTMGLILKHLKSQMIPYPMLHIHHAQMYERLSIVYNNIKTEAVESGTGLFAQGEIFHIRIKHHWSTDRTEEDLLVHHLLLEHVYGEK</sequence>
<organism evidence="1">
    <name type="scientific">viral metagenome</name>
    <dbReference type="NCBI Taxonomy" id="1070528"/>
    <lineage>
        <taxon>unclassified sequences</taxon>
        <taxon>metagenomes</taxon>
        <taxon>organismal metagenomes</taxon>
    </lineage>
</organism>
<dbReference type="Gene3D" id="3.90.550.50">
    <property type="match status" value="1"/>
</dbReference>
<evidence type="ECO:0008006" key="2">
    <source>
        <dbReference type="Google" id="ProtNLM"/>
    </source>
</evidence>
<reference evidence="1" key="1">
    <citation type="journal article" date="2020" name="Nature">
        <title>Giant virus diversity and host interactions through global metagenomics.</title>
        <authorList>
            <person name="Schulz F."/>
            <person name="Roux S."/>
            <person name="Paez-Espino D."/>
            <person name="Jungbluth S."/>
            <person name="Walsh D.A."/>
            <person name="Denef V.J."/>
            <person name="McMahon K.D."/>
            <person name="Konstantinidis K.T."/>
            <person name="Eloe-Fadrosh E.A."/>
            <person name="Kyrpides N.C."/>
            <person name="Woyke T."/>
        </authorList>
    </citation>
    <scope>NUCLEOTIDE SEQUENCE</scope>
    <source>
        <strain evidence="1">GVMAG-S-3300013286-35</strain>
    </source>
</reference>
<name>A0A6C0KUR5_9ZZZZ</name>
<dbReference type="AlphaFoldDB" id="A0A6C0KUR5"/>
<evidence type="ECO:0000313" key="1">
    <source>
        <dbReference type="EMBL" id="QHU21705.1"/>
    </source>
</evidence>
<dbReference type="EMBL" id="MN740992">
    <property type="protein sequence ID" value="QHU21705.1"/>
    <property type="molecule type" value="Genomic_DNA"/>
</dbReference>
<accession>A0A6C0KUR5</accession>
<proteinExistence type="predicted"/>